<dbReference type="Proteomes" id="UP001642260">
    <property type="component" value="Unassembled WGS sequence"/>
</dbReference>
<evidence type="ECO:0000256" key="1">
    <source>
        <dbReference type="SAM" id="SignalP"/>
    </source>
</evidence>
<proteinExistence type="predicted"/>
<gene>
    <name evidence="2" type="ORF">ERUC_LOCUS20937</name>
</gene>
<keyword evidence="1" id="KW-0732">Signal</keyword>
<reference evidence="2 3" key="1">
    <citation type="submission" date="2022-03" db="EMBL/GenBank/DDBJ databases">
        <authorList>
            <person name="Macdonald S."/>
            <person name="Ahmed S."/>
            <person name="Newling K."/>
        </authorList>
    </citation>
    <scope>NUCLEOTIDE SEQUENCE [LARGE SCALE GENOMIC DNA]</scope>
</reference>
<sequence length="71" mass="7951">MNFKIGFMSLVVVASVFFVILLVPEIVEAQKECFGLCRQVGNCTDTCTSKGYRVGQCVAWDYDDPKMCRCS</sequence>
<accession>A0ABC8K8G5</accession>
<organism evidence="2 3">
    <name type="scientific">Eruca vesicaria subsp. sativa</name>
    <name type="common">Garden rocket</name>
    <name type="synonym">Eruca sativa</name>
    <dbReference type="NCBI Taxonomy" id="29727"/>
    <lineage>
        <taxon>Eukaryota</taxon>
        <taxon>Viridiplantae</taxon>
        <taxon>Streptophyta</taxon>
        <taxon>Embryophyta</taxon>
        <taxon>Tracheophyta</taxon>
        <taxon>Spermatophyta</taxon>
        <taxon>Magnoliopsida</taxon>
        <taxon>eudicotyledons</taxon>
        <taxon>Gunneridae</taxon>
        <taxon>Pentapetalae</taxon>
        <taxon>rosids</taxon>
        <taxon>malvids</taxon>
        <taxon>Brassicales</taxon>
        <taxon>Brassicaceae</taxon>
        <taxon>Brassiceae</taxon>
        <taxon>Eruca</taxon>
    </lineage>
</organism>
<dbReference type="AlphaFoldDB" id="A0ABC8K8G5"/>
<evidence type="ECO:0000313" key="2">
    <source>
        <dbReference type="EMBL" id="CAH8355182.1"/>
    </source>
</evidence>
<keyword evidence="3" id="KW-1185">Reference proteome</keyword>
<feature type="chain" id="PRO_5044794576" evidence="1">
    <location>
        <begin position="30"/>
        <end position="71"/>
    </location>
</feature>
<evidence type="ECO:0000313" key="3">
    <source>
        <dbReference type="Proteomes" id="UP001642260"/>
    </source>
</evidence>
<feature type="signal peptide" evidence="1">
    <location>
        <begin position="1"/>
        <end position="29"/>
    </location>
</feature>
<dbReference type="EMBL" id="CAKOAT010204266">
    <property type="protein sequence ID" value="CAH8355182.1"/>
    <property type="molecule type" value="Genomic_DNA"/>
</dbReference>
<comment type="caution">
    <text evidence="2">The sequence shown here is derived from an EMBL/GenBank/DDBJ whole genome shotgun (WGS) entry which is preliminary data.</text>
</comment>
<protein>
    <submittedName>
        <fullName evidence="2">Uncharacterized protein</fullName>
    </submittedName>
</protein>
<name>A0ABC8K8G5_ERUVS</name>